<organism evidence="3 4">
    <name type="scientific">Aduncisulcus paluster</name>
    <dbReference type="NCBI Taxonomy" id="2918883"/>
    <lineage>
        <taxon>Eukaryota</taxon>
        <taxon>Metamonada</taxon>
        <taxon>Carpediemonas-like organisms</taxon>
        <taxon>Aduncisulcus</taxon>
    </lineage>
</organism>
<comment type="caution">
    <text evidence="3">The sequence shown here is derived from an EMBL/GenBank/DDBJ whole genome shotgun (WGS) entry which is preliminary data.</text>
</comment>
<keyword evidence="4" id="KW-1185">Reference proteome</keyword>
<evidence type="ECO:0000313" key="4">
    <source>
        <dbReference type="Proteomes" id="UP001057375"/>
    </source>
</evidence>
<dbReference type="Gene3D" id="1.20.1270.90">
    <property type="entry name" value="AF1782-like"/>
    <property type="match status" value="1"/>
</dbReference>
<feature type="coiled-coil region" evidence="1">
    <location>
        <begin position="38"/>
        <end position="85"/>
    </location>
</feature>
<evidence type="ECO:0000256" key="1">
    <source>
        <dbReference type="SAM" id="Coils"/>
    </source>
</evidence>
<feature type="compositionally biased region" description="Basic and acidic residues" evidence="2">
    <location>
        <begin position="1"/>
        <end position="16"/>
    </location>
</feature>
<evidence type="ECO:0000256" key="2">
    <source>
        <dbReference type="SAM" id="MobiDB-lite"/>
    </source>
</evidence>
<feature type="non-terminal residue" evidence="3">
    <location>
        <position position="1"/>
    </location>
</feature>
<feature type="region of interest" description="Disordered" evidence="2">
    <location>
        <begin position="1"/>
        <end position="31"/>
    </location>
</feature>
<name>A0ABQ5KX93_9EUKA</name>
<dbReference type="EMBL" id="BQXS01004218">
    <property type="protein sequence ID" value="GKT36636.1"/>
    <property type="molecule type" value="Genomic_DNA"/>
</dbReference>
<protein>
    <submittedName>
        <fullName evidence="3">Uncharacterized protein</fullName>
    </submittedName>
</protein>
<sequence length="114" mass="12517">TPAYKESVDDAEKAVDEAQEGPGDNGLYDVGEYPEEAIDDLEDAIEKAKQAKEDYEDGKITEEELEDAYEELEQAKDDFESSKITESNRISITVVDDSGQPLPDTLIVGDGSLK</sequence>
<accession>A0ABQ5KX93</accession>
<feature type="non-terminal residue" evidence="3">
    <location>
        <position position="114"/>
    </location>
</feature>
<dbReference type="Proteomes" id="UP001057375">
    <property type="component" value="Unassembled WGS sequence"/>
</dbReference>
<reference evidence="3" key="1">
    <citation type="submission" date="2022-03" db="EMBL/GenBank/DDBJ databases">
        <title>Draft genome sequence of Aduncisulcus paluster, a free-living microaerophilic Fornicata.</title>
        <authorList>
            <person name="Yuyama I."/>
            <person name="Kume K."/>
            <person name="Tamura T."/>
            <person name="Inagaki Y."/>
            <person name="Hashimoto T."/>
        </authorList>
    </citation>
    <scope>NUCLEOTIDE SEQUENCE</scope>
    <source>
        <strain evidence="3">NY0171</strain>
    </source>
</reference>
<gene>
    <name evidence="3" type="ORF">ADUPG1_003202</name>
</gene>
<feature type="region of interest" description="Disordered" evidence="2">
    <location>
        <begin position="95"/>
        <end position="114"/>
    </location>
</feature>
<evidence type="ECO:0000313" key="3">
    <source>
        <dbReference type="EMBL" id="GKT36636.1"/>
    </source>
</evidence>
<proteinExistence type="predicted"/>
<keyword evidence="1" id="KW-0175">Coiled coil</keyword>